<sequence length="488" mass="53627">MVCMYLRLADENLCILLSSMQIADVHARAKVHPKSTSKSPQSKETRQNIYNKALSTHKSYYNYLQTLLAKINTSKPPTDSTPQSTPNPLPPNKLSTLFISAGITRCYFETLTSTTTTNPLTTLTPYIVSSALALPTPPPQKDPNLSTCLLTLQTSLLPNPLTLLSLLVFLDHVDGEGCETLNDYAVENAGGGGGGGEKRFYFDGRTLRAEGREGREIRKDILNVVYEQGVKRGNFIKAKEAAEKMVSESSGPDKIQWTLKLACAHLSLHNHHQATSLLSSLSASISSFSLTSFDVRTLSAMRLCHASLLLDSNLQKPSPSNLKKITTSTENQPSQILDNLSLKNSRLKSTLLMNESLTLLPSNPSEAIRRLQKLSSLNNFTATFNLTLAFVKVGRVEEAVKTWLEVRGLGKVWRARKAKVIKRAREEAVSRFVEIKGGGGTEQVREGVEVVEGGGRVSWEQITMMDMVVLKLALKQLSGAISLKNSLR</sequence>
<keyword evidence="3" id="KW-1185">Reference proteome</keyword>
<proteinExistence type="predicted"/>
<evidence type="ECO:0000313" key="2">
    <source>
        <dbReference type="EMBL" id="GMH87089.1"/>
    </source>
</evidence>
<evidence type="ECO:0000256" key="1">
    <source>
        <dbReference type="SAM" id="MobiDB-lite"/>
    </source>
</evidence>
<dbReference type="AlphaFoldDB" id="A0A9W7BA42"/>
<gene>
    <name evidence="2" type="ORF">TrVE_jg10932</name>
</gene>
<protein>
    <submittedName>
        <fullName evidence="2">Uncharacterized protein</fullName>
    </submittedName>
</protein>
<dbReference type="EMBL" id="BRXX01000068">
    <property type="protein sequence ID" value="GMH87089.1"/>
    <property type="molecule type" value="Genomic_DNA"/>
</dbReference>
<organism evidence="2 3">
    <name type="scientific">Triparma verrucosa</name>
    <dbReference type="NCBI Taxonomy" id="1606542"/>
    <lineage>
        <taxon>Eukaryota</taxon>
        <taxon>Sar</taxon>
        <taxon>Stramenopiles</taxon>
        <taxon>Ochrophyta</taxon>
        <taxon>Bolidophyceae</taxon>
        <taxon>Parmales</taxon>
        <taxon>Triparmaceae</taxon>
        <taxon>Triparma</taxon>
    </lineage>
</organism>
<accession>A0A9W7BA42</accession>
<reference evidence="3" key="1">
    <citation type="journal article" date="2023" name="Commun. Biol.">
        <title>Genome analysis of Parmales, the sister group of diatoms, reveals the evolutionary specialization of diatoms from phago-mixotrophs to photoautotrophs.</title>
        <authorList>
            <person name="Ban H."/>
            <person name="Sato S."/>
            <person name="Yoshikawa S."/>
            <person name="Yamada K."/>
            <person name="Nakamura Y."/>
            <person name="Ichinomiya M."/>
            <person name="Sato N."/>
            <person name="Blanc-Mathieu R."/>
            <person name="Endo H."/>
            <person name="Kuwata A."/>
            <person name="Ogata H."/>
        </authorList>
    </citation>
    <scope>NUCLEOTIDE SEQUENCE [LARGE SCALE GENOMIC DNA]</scope>
    <source>
        <strain evidence="3">NIES 3699</strain>
    </source>
</reference>
<comment type="caution">
    <text evidence="2">The sequence shown here is derived from an EMBL/GenBank/DDBJ whole genome shotgun (WGS) entry which is preliminary data.</text>
</comment>
<dbReference type="Proteomes" id="UP001165160">
    <property type="component" value="Unassembled WGS sequence"/>
</dbReference>
<evidence type="ECO:0000313" key="3">
    <source>
        <dbReference type="Proteomes" id="UP001165160"/>
    </source>
</evidence>
<name>A0A9W7BA42_9STRA</name>
<feature type="region of interest" description="Disordered" evidence="1">
    <location>
        <begin position="72"/>
        <end position="91"/>
    </location>
</feature>
<feature type="compositionally biased region" description="Polar residues" evidence="1">
    <location>
        <begin position="72"/>
        <end position="84"/>
    </location>
</feature>